<evidence type="ECO:0000313" key="2">
    <source>
        <dbReference type="EMBL" id="VUC33055.1"/>
    </source>
</evidence>
<evidence type="ECO:0000313" key="3">
    <source>
        <dbReference type="Proteomes" id="UP000766486"/>
    </source>
</evidence>
<dbReference type="Proteomes" id="UP000766486">
    <property type="component" value="Unassembled WGS sequence"/>
</dbReference>
<name>A0ABY6UNY1_BIOOC</name>
<protein>
    <submittedName>
        <fullName evidence="2">Uncharacterized protein</fullName>
    </submittedName>
</protein>
<organism evidence="2 3">
    <name type="scientific">Bionectria ochroleuca</name>
    <name type="common">Gliocladium roseum</name>
    <dbReference type="NCBI Taxonomy" id="29856"/>
    <lineage>
        <taxon>Eukaryota</taxon>
        <taxon>Fungi</taxon>
        <taxon>Dikarya</taxon>
        <taxon>Ascomycota</taxon>
        <taxon>Pezizomycotina</taxon>
        <taxon>Sordariomycetes</taxon>
        <taxon>Hypocreomycetidae</taxon>
        <taxon>Hypocreales</taxon>
        <taxon>Bionectriaceae</taxon>
        <taxon>Clonostachys</taxon>
    </lineage>
</organism>
<feature type="region of interest" description="Disordered" evidence="1">
    <location>
        <begin position="113"/>
        <end position="138"/>
    </location>
</feature>
<reference evidence="2 3" key="1">
    <citation type="submission" date="2019-06" db="EMBL/GenBank/DDBJ databases">
        <authorList>
            <person name="Broberg M."/>
        </authorList>
    </citation>
    <scope>NUCLEOTIDE SEQUENCE [LARGE SCALE GENOMIC DNA]</scope>
</reference>
<dbReference type="EMBL" id="CABFNS010000855">
    <property type="protein sequence ID" value="VUC33055.1"/>
    <property type="molecule type" value="Genomic_DNA"/>
</dbReference>
<proteinExistence type="predicted"/>
<keyword evidence="3" id="KW-1185">Reference proteome</keyword>
<sequence length="197" mass="22147">MSKIFVGRRALCDRGKGCYFSMGDHNGRKATMNGIYFDAWIHFEDRNTWLVRIPRITACPADLAREIDRRLNLIDREGGMRTVEFQGLHPEHDIFCLSVHVVTATQRDMVPDLHRRSIKGRTIPSSQKEQQKDSRPLKMSLVDDQLPLSIYARVSGELNGPNACSFLSTAEVARLLAAGGLKEQYTLLGGCTSQEIV</sequence>
<comment type="caution">
    <text evidence="2">The sequence shown here is derived from an EMBL/GenBank/DDBJ whole genome shotgun (WGS) entry which is preliminary data.</text>
</comment>
<accession>A0ABY6UNY1</accession>
<gene>
    <name evidence="2" type="ORF">CLO192961_LOCUS339062</name>
</gene>
<evidence type="ECO:0000256" key="1">
    <source>
        <dbReference type="SAM" id="MobiDB-lite"/>
    </source>
</evidence>